<protein>
    <submittedName>
        <fullName evidence="1">Uncharacterized protein</fullName>
    </submittedName>
</protein>
<keyword evidence="2" id="KW-1185">Reference proteome</keyword>
<dbReference type="RefSeq" id="WP_400354536.1">
    <property type="nucleotide sequence ID" value="NZ_JBIXLA010000004.1"/>
</dbReference>
<accession>A0ABW8GVU4</accession>
<sequence>MEFLYKKDIDTYEIQQCPPLDAQPVSMLAWRWTFEPYTANCFSPLGKVNPKRILSPTITDKCSCWGLSMYSTQDKAESVFSEIEKNFKKARQTIGTHVSKGNLEPADGVITEIEDNGHFDFHPYTGVDIKLKFEVVRCIP</sequence>
<comment type="caution">
    <text evidence="1">The sequence shown here is derived from an EMBL/GenBank/DDBJ whole genome shotgun (WGS) entry which is preliminary data.</text>
</comment>
<evidence type="ECO:0000313" key="2">
    <source>
        <dbReference type="Proteomes" id="UP001617702"/>
    </source>
</evidence>
<reference evidence="1 2" key="1">
    <citation type="submission" date="2024-10" db="EMBL/GenBank/DDBJ databases">
        <authorList>
            <person name="Lu C.-H."/>
        </authorList>
    </citation>
    <scope>NUCLEOTIDE SEQUENCE [LARGE SCALE GENOMIC DNA]</scope>
    <source>
        <strain evidence="1 2">22LXZD03-01</strain>
    </source>
</reference>
<name>A0ABW8GVU4_9GAMM</name>
<proteinExistence type="predicted"/>
<dbReference type="EMBL" id="JBIXLB010000004">
    <property type="protein sequence ID" value="MFJ5513467.1"/>
    <property type="molecule type" value="Genomic_DNA"/>
</dbReference>
<evidence type="ECO:0000313" key="1">
    <source>
        <dbReference type="EMBL" id="MFJ5513467.1"/>
    </source>
</evidence>
<organism evidence="1 2">
    <name type="scientific">Pectobacterium jejuense</name>
    <dbReference type="NCBI Taxonomy" id="2974022"/>
    <lineage>
        <taxon>Bacteria</taxon>
        <taxon>Pseudomonadati</taxon>
        <taxon>Pseudomonadota</taxon>
        <taxon>Gammaproteobacteria</taxon>
        <taxon>Enterobacterales</taxon>
        <taxon>Pectobacteriaceae</taxon>
        <taxon>Pectobacterium</taxon>
    </lineage>
</organism>
<gene>
    <name evidence="1" type="ORF">ACIPUH_11760</name>
</gene>
<dbReference type="Proteomes" id="UP001617702">
    <property type="component" value="Unassembled WGS sequence"/>
</dbReference>